<evidence type="ECO:0000313" key="2">
    <source>
        <dbReference type="Proteomes" id="UP000000292"/>
    </source>
</evidence>
<dbReference type="AlphaFoldDB" id="F8IEH1"/>
<protein>
    <submittedName>
        <fullName evidence="1">Uncharacterized protein</fullName>
    </submittedName>
</protein>
<dbReference type="HOGENOM" id="CLU_3339204_0_0_9"/>
<gene>
    <name evidence="1" type="ordered locus">TC41_0727</name>
</gene>
<reference evidence="2" key="2">
    <citation type="submission" date="2011-06" db="EMBL/GenBank/DDBJ databases">
        <title>The complete genome sequence of Alicyclobacillus acidocaldarius sp. Tc-4-1.</title>
        <authorList>
            <person name="Chen Y."/>
            <person name="He Y."/>
            <person name="Dong Z."/>
            <person name="Hu S."/>
        </authorList>
    </citation>
    <scope>NUCLEOTIDE SEQUENCE [LARGE SCALE GENOMIC DNA]</scope>
    <source>
        <strain evidence="2">Tc-4-1</strain>
    </source>
</reference>
<dbReference type="Proteomes" id="UP000000292">
    <property type="component" value="Chromosome"/>
</dbReference>
<sequence>MPRNPHREGPLNGAHVERYLGRSCGGCRSPGIRTQRE</sequence>
<dbReference type="PATRIC" id="fig|1048834.4.peg.684"/>
<accession>F8IEH1</accession>
<dbReference type="STRING" id="1048834.TC41_0727"/>
<evidence type="ECO:0000313" key="1">
    <source>
        <dbReference type="EMBL" id="AEJ42685.1"/>
    </source>
</evidence>
<dbReference type="EMBL" id="CP002902">
    <property type="protein sequence ID" value="AEJ42685.1"/>
    <property type="molecule type" value="Genomic_DNA"/>
</dbReference>
<dbReference type="KEGG" id="aad:TC41_0727"/>
<reference evidence="1 2" key="1">
    <citation type="journal article" date="2011" name="J. Bacteriol.">
        <title>Complete Genome Sequence of Alicyclobacillus acidocaldarius Strain Tc-4-1.</title>
        <authorList>
            <person name="Chen Y."/>
            <person name="He Y."/>
            <person name="Zhang B."/>
            <person name="Yang J."/>
            <person name="Li W."/>
            <person name="Dong Z."/>
            <person name="Hu S."/>
        </authorList>
    </citation>
    <scope>NUCLEOTIDE SEQUENCE [LARGE SCALE GENOMIC DNA]</scope>
    <source>
        <strain evidence="1 2">Tc-4-1</strain>
    </source>
</reference>
<organism evidence="1 2">
    <name type="scientific">Alicyclobacillus acidocaldarius (strain Tc-4-1)</name>
    <name type="common">Bacillus acidocaldarius</name>
    <dbReference type="NCBI Taxonomy" id="1048834"/>
    <lineage>
        <taxon>Bacteria</taxon>
        <taxon>Bacillati</taxon>
        <taxon>Bacillota</taxon>
        <taxon>Bacilli</taxon>
        <taxon>Bacillales</taxon>
        <taxon>Alicyclobacillaceae</taxon>
        <taxon>Alicyclobacillus</taxon>
    </lineage>
</organism>
<proteinExistence type="predicted"/>
<name>F8IEH1_ALIAT</name>